<dbReference type="InterPro" id="IPR051320">
    <property type="entry name" value="Viral_Replic_Matur_Polypro"/>
</dbReference>
<evidence type="ECO:0008006" key="3">
    <source>
        <dbReference type="Google" id="ProtNLM"/>
    </source>
</evidence>
<comment type="caution">
    <text evidence="1">The sequence shown here is derived from an EMBL/GenBank/DDBJ whole genome shotgun (WGS) entry which is preliminary data.</text>
</comment>
<sequence>MSPPTNKKETQAFLIAIGFWRMHIPEYCQTLSPLYLVTCKKNIFQCGPEQQHAFAQIKQEIAHAVALGPVRTGPDVKNMLYSAAGSHGMNWKWKAAVRSPTCQVAQAIEGEGGSSQLAELKAIQLALDIAEREKWPKL</sequence>
<dbReference type="SUPFAM" id="SSF56672">
    <property type="entry name" value="DNA/RNA polymerases"/>
    <property type="match status" value="1"/>
</dbReference>
<dbReference type="Proteomes" id="UP000796761">
    <property type="component" value="Unassembled WGS sequence"/>
</dbReference>
<dbReference type="PANTHER" id="PTHR33064:SF29">
    <property type="entry name" value="PEPTIDASE A2 DOMAIN-CONTAINING PROTEIN-RELATED"/>
    <property type="match status" value="1"/>
</dbReference>
<protein>
    <recommendedName>
        <fullName evidence="3">RNase H type-1 domain-containing protein</fullName>
    </recommendedName>
</protein>
<dbReference type="Gene3D" id="3.30.70.270">
    <property type="match status" value="1"/>
</dbReference>
<evidence type="ECO:0000313" key="1">
    <source>
        <dbReference type="EMBL" id="TRZ07547.1"/>
    </source>
</evidence>
<organism evidence="1 2">
    <name type="scientific">Zosterops borbonicus</name>
    <dbReference type="NCBI Taxonomy" id="364589"/>
    <lineage>
        <taxon>Eukaryota</taxon>
        <taxon>Metazoa</taxon>
        <taxon>Chordata</taxon>
        <taxon>Craniata</taxon>
        <taxon>Vertebrata</taxon>
        <taxon>Euteleostomi</taxon>
        <taxon>Archelosauria</taxon>
        <taxon>Archosauria</taxon>
        <taxon>Dinosauria</taxon>
        <taxon>Saurischia</taxon>
        <taxon>Theropoda</taxon>
        <taxon>Coelurosauria</taxon>
        <taxon>Aves</taxon>
        <taxon>Neognathae</taxon>
        <taxon>Neoaves</taxon>
        <taxon>Telluraves</taxon>
        <taxon>Australaves</taxon>
        <taxon>Passeriformes</taxon>
        <taxon>Sylvioidea</taxon>
        <taxon>Zosteropidae</taxon>
        <taxon>Zosterops</taxon>
    </lineage>
</organism>
<dbReference type="AlphaFoldDB" id="A0A8K1D9S6"/>
<proteinExistence type="predicted"/>
<evidence type="ECO:0000313" key="2">
    <source>
        <dbReference type="Proteomes" id="UP000796761"/>
    </source>
</evidence>
<dbReference type="InterPro" id="IPR043502">
    <property type="entry name" value="DNA/RNA_pol_sf"/>
</dbReference>
<name>A0A8K1D9S6_9PASS</name>
<dbReference type="InterPro" id="IPR043128">
    <property type="entry name" value="Rev_trsase/Diguanyl_cyclase"/>
</dbReference>
<dbReference type="EMBL" id="SWJQ01001732">
    <property type="protein sequence ID" value="TRZ07547.1"/>
    <property type="molecule type" value="Genomic_DNA"/>
</dbReference>
<keyword evidence="2" id="KW-1185">Reference proteome</keyword>
<dbReference type="OrthoDB" id="9950135at2759"/>
<dbReference type="PANTHER" id="PTHR33064">
    <property type="entry name" value="POL PROTEIN"/>
    <property type="match status" value="1"/>
</dbReference>
<accession>A0A8K1D9S6</accession>
<gene>
    <name evidence="1" type="ORF">HGM15179_019559</name>
</gene>
<reference evidence="1" key="1">
    <citation type="submission" date="2019-04" db="EMBL/GenBank/DDBJ databases">
        <title>Genome assembly of Zosterops borbonicus 15179.</title>
        <authorList>
            <person name="Leroy T."/>
            <person name="Anselmetti Y."/>
            <person name="Tilak M.-K."/>
            <person name="Nabholz B."/>
        </authorList>
    </citation>
    <scope>NUCLEOTIDE SEQUENCE</scope>
    <source>
        <strain evidence="1">HGM_15179</strain>
        <tissue evidence="1">Muscle</tissue>
    </source>
</reference>